<gene>
    <name evidence="1" type="ORF">F8B43_5050</name>
</gene>
<dbReference type="RefSeq" id="WP_193316527.1">
    <property type="nucleotide sequence ID" value="NZ_WEKV01000020.1"/>
</dbReference>
<evidence type="ECO:0000313" key="2">
    <source>
        <dbReference type="Proteomes" id="UP000469949"/>
    </source>
</evidence>
<name>A0A833MZ52_9HYPH</name>
<accession>A0A833MZ52</accession>
<dbReference type="Proteomes" id="UP000469949">
    <property type="component" value="Unassembled WGS sequence"/>
</dbReference>
<sequence>MAEKQKEGTKTAARKKRIKARKAIPAALVAILDRHGMVVRVAAGHTAARSFLMEAAR</sequence>
<protein>
    <submittedName>
        <fullName evidence="1">Uncharacterized protein</fullName>
    </submittedName>
</protein>
<evidence type="ECO:0000313" key="1">
    <source>
        <dbReference type="EMBL" id="KAB7782295.1"/>
    </source>
</evidence>
<organism evidence="1 2">
    <name type="scientific">Methylorubrum populi</name>
    <dbReference type="NCBI Taxonomy" id="223967"/>
    <lineage>
        <taxon>Bacteria</taxon>
        <taxon>Pseudomonadati</taxon>
        <taxon>Pseudomonadota</taxon>
        <taxon>Alphaproteobacteria</taxon>
        <taxon>Hyphomicrobiales</taxon>
        <taxon>Methylobacteriaceae</taxon>
        <taxon>Methylorubrum</taxon>
    </lineage>
</organism>
<proteinExistence type="predicted"/>
<reference evidence="1 2" key="1">
    <citation type="submission" date="2019-10" db="EMBL/GenBank/DDBJ databases">
        <title>Draft Genome Sequence of the Caffeine Degrading Methylotroph Methylorubrum populi PINKEL.</title>
        <authorList>
            <person name="Dawson S.C."/>
            <person name="Zhang X."/>
            <person name="Wright M.E."/>
            <person name="Sharma G."/>
            <person name="Langner J.T."/>
            <person name="Ditty J.L."/>
            <person name="Subuyuj G.A."/>
        </authorList>
    </citation>
    <scope>NUCLEOTIDE SEQUENCE [LARGE SCALE GENOMIC DNA]</scope>
    <source>
        <strain evidence="1 2">Pinkel</strain>
    </source>
</reference>
<dbReference type="EMBL" id="WEKV01000020">
    <property type="protein sequence ID" value="KAB7782295.1"/>
    <property type="molecule type" value="Genomic_DNA"/>
</dbReference>
<dbReference type="AlphaFoldDB" id="A0A833MZ52"/>
<comment type="caution">
    <text evidence="1">The sequence shown here is derived from an EMBL/GenBank/DDBJ whole genome shotgun (WGS) entry which is preliminary data.</text>
</comment>